<evidence type="ECO:0000313" key="4">
    <source>
        <dbReference type="Proteomes" id="UP000464314"/>
    </source>
</evidence>
<keyword evidence="4" id="KW-1185">Reference proteome</keyword>
<sequence>MDFQQSRTYINLQSAFEGELISSSKYEIYGIRARQDDFQQIAYAFDVISRFEREHAVIWLKLLNNGEIPSTIQNLIASSDDEANKGNNIYREYAQTAREEGYNSIGALFDGVANIELNNEAIFRTFAENIENNQVFCKTQEVLWVCTNCGNIMGDYVHLKYARFAASLRGIIKFTNLLIDYNFLCLSINC</sequence>
<dbReference type="PANTHER" id="PTHR43865">
    <property type="entry name" value="RUBRERYTHRIN-RELATED"/>
    <property type="match status" value="1"/>
</dbReference>
<protein>
    <submittedName>
        <fullName evidence="3">Rubrerythrin family protein</fullName>
    </submittedName>
</protein>
<feature type="domain" description="Ferritin-like diiron" evidence="2">
    <location>
        <begin position="2"/>
        <end position="134"/>
    </location>
</feature>
<dbReference type="SUPFAM" id="SSF47240">
    <property type="entry name" value="Ferritin-like"/>
    <property type="match status" value="1"/>
</dbReference>
<dbReference type="AlphaFoldDB" id="A0A6P1TNC6"/>
<dbReference type="InterPro" id="IPR003251">
    <property type="entry name" value="Rr_diiron-bd_dom"/>
</dbReference>
<dbReference type="PANTHER" id="PTHR43865:SF1">
    <property type="entry name" value="RUBRERYTHRIN-RELATED"/>
    <property type="match status" value="1"/>
</dbReference>
<dbReference type="Proteomes" id="UP000464314">
    <property type="component" value="Chromosome"/>
</dbReference>
<dbReference type="InterPro" id="IPR012347">
    <property type="entry name" value="Ferritin-like"/>
</dbReference>
<dbReference type="GO" id="GO:0016491">
    <property type="term" value="F:oxidoreductase activity"/>
    <property type="evidence" value="ECO:0007669"/>
    <property type="project" value="InterPro"/>
</dbReference>
<dbReference type="InterPro" id="IPR009078">
    <property type="entry name" value="Ferritin-like_SF"/>
</dbReference>
<dbReference type="RefSeq" id="WP_161838012.1">
    <property type="nucleotide sequence ID" value="NZ_CP048000.1"/>
</dbReference>
<dbReference type="Pfam" id="PF02915">
    <property type="entry name" value="Rubrerythrin"/>
    <property type="match status" value="1"/>
</dbReference>
<dbReference type="CDD" id="cd01041">
    <property type="entry name" value="Rubrerythrin"/>
    <property type="match status" value="1"/>
</dbReference>
<evidence type="ECO:0000313" key="3">
    <source>
        <dbReference type="EMBL" id="QHQ61185.1"/>
    </source>
</evidence>
<dbReference type="PROSITE" id="PS50905">
    <property type="entry name" value="FERRITIN_LIKE"/>
    <property type="match status" value="1"/>
</dbReference>
<accession>A0A6P1TNC6</accession>
<evidence type="ECO:0000259" key="2">
    <source>
        <dbReference type="PROSITE" id="PS50905"/>
    </source>
</evidence>
<gene>
    <name evidence="3" type="ORF">Ana3638_10705</name>
</gene>
<comment type="cofactor">
    <cofactor evidence="1">
        <name>Fe(3+)</name>
        <dbReference type="ChEBI" id="CHEBI:29034"/>
    </cofactor>
</comment>
<dbReference type="KEGG" id="anr:Ana3638_10705"/>
<proteinExistence type="predicted"/>
<name>A0A6P1TNC6_9FIRM</name>
<dbReference type="GO" id="GO:0046872">
    <property type="term" value="F:metal ion binding"/>
    <property type="evidence" value="ECO:0007669"/>
    <property type="project" value="InterPro"/>
</dbReference>
<organism evidence="3 4">
    <name type="scientific">Anaerocolumna sedimenticola</name>
    <dbReference type="NCBI Taxonomy" id="2696063"/>
    <lineage>
        <taxon>Bacteria</taxon>
        <taxon>Bacillati</taxon>
        <taxon>Bacillota</taxon>
        <taxon>Clostridia</taxon>
        <taxon>Lachnospirales</taxon>
        <taxon>Lachnospiraceae</taxon>
        <taxon>Anaerocolumna</taxon>
    </lineage>
</organism>
<dbReference type="InterPro" id="IPR052364">
    <property type="entry name" value="Rubrerythrin"/>
</dbReference>
<dbReference type="InterPro" id="IPR009040">
    <property type="entry name" value="Ferritin-like_diiron"/>
</dbReference>
<dbReference type="EMBL" id="CP048000">
    <property type="protein sequence ID" value="QHQ61185.1"/>
    <property type="molecule type" value="Genomic_DNA"/>
</dbReference>
<dbReference type="Gene3D" id="1.20.1260.10">
    <property type="match status" value="2"/>
</dbReference>
<evidence type="ECO:0000256" key="1">
    <source>
        <dbReference type="ARBA" id="ARBA00001965"/>
    </source>
</evidence>
<reference evidence="3 4" key="1">
    <citation type="submission" date="2020-01" db="EMBL/GenBank/DDBJ databases">
        <title>Genome analysis of Anaerocolumna sp. CBA3638.</title>
        <authorList>
            <person name="Kim J."/>
            <person name="Roh S.W."/>
        </authorList>
    </citation>
    <scope>NUCLEOTIDE SEQUENCE [LARGE SCALE GENOMIC DNA]</scope>
    <source>
        <strain evidence="3 4">CBA3638</strain>
    </source>
</reference>